<dbReference type="RefSeq" id="WP_110780742.1">
    <property type="nucleotide sequence ID" value="NZ_QJTI01000009.1"/>
</dbReference>
<dbReference type="PROSITE" id="PS50110">
    <property type="entry name" value="RESPONSE_REGULATORY"/>
    <property type="match status" value="1"/>
</dbReference>
<dbReference type="PANTHER" id="PTHR48111:SF50">
    <property type="entry name" value="KDP OPERON TRANSCRIPTIONAL REGULATORY PROTEIN KDPE"/>
    <property type="match status" value="1"/>
</dbReference>
<evidence type="ECO:0000256" key="2">
    <source>
        <dbReference type="PROSITE-ProRule" id="PRU00169"/>
    </source>
</evidence>
<dbReference type="InterPro" id="IPR001789">
    <property type="entry name" value="Sig_transdc_resp-reg_receiver"/>
</dbReference>
<organism evidence="6 7">
    <name type="scientific">Rhodopseudomonas faecalis</name>
    <dbReference type="NCBI Taxonomy" id="99655"/>
    <lineage>
        <taxon>Bacteria</taxon>
        <taxon>Pseudomonadati</taxon>
        <taxon>Pseudomonadota</taxon>
        <taxon>Alphaproteobacteria</taxon>
        <taxon>Hyphomicrobiales</taxon>
        <taxon>Nitrobacteraceae</taxon>
        <taxon>Rhodopseudomonas</taxon>
    </lineage>
</organism>
<dbReference type="InterPro" id="IPR036388">
    <property type="entry name" value="WH-like_DNA-bd_sf"/>
</dbReference>
<dbReference type="Pfam" id="PF00072">
    <property type="entry name" value="Response_reg"/>
    <property type="match status" value="1"/>
</dbReference>
<keyword evidence="2" id="KW-0597">Phosphoprotein</keyword>
<dbReference type="OrthoDB" id="9802426at2"/>
<evidence type="ECO:0000259" key="4">
    <source>
        <dbReference type="PROSITE" id="PS50110"/>
    </source>
</evidence>
<dbReference type="Pfam" id="PF00486">
    <property type="entry name" value="Trans_reg_C"/>
    <property type="match status" value="1"/>
</dbReference>
<evidence type="ECO:0000256" key="1">
    <source>
        <dbReference type="ARBA" id="ARBA00023125"/>
    </source>
</evidence>
<protein>
    <submittedName>
        <fullName evidence="6">Winged helix family two component transcriptional regulator</fullName>
    </submittedName>
</protein>
<keyword evidence="1 3" id="KW-0238">DNA-binding</keyword>
<dbReference type="GO" id="GO:0000976">
    <property type="term" value="F:transcription cis-regulatory region binding"/>
    <property type="evidence" value="ECO:0007669"/>
    <property type="project" value="TreeGrafter"/>
</dbReference>
<dbReference type="InterPro" id="IPR001867">
    <property type="entry name" value="OmpR/PhoB-type_DNA-bd"/>
</dbReference>
<dbReference type="GO" id="GO:0005829">
    <property type="term" value="C:cytosol"/>
    <property type="evidence" value="ECO:0007669"/>
    <property type="project" value="TreeGrafter"/>
</dbReference>
<dbReference type="CDD" id="cd00383">
    <property type="entry name" value="trans_reg_C"/>
    <property type="match status" value="1"/>
</dbReference>
<dbReference type="InterPro" id="IPR011006">
    <property type="entry name" value="CheY-like_superfamily"/>
</dbReference>
<dbReference type="InterPro" id="IPR039420">
    <property type="entry name" value="WalR-like"/>
</dbReference>
<dbReference type="Proteomes" id="UP000248148">
    <property type="component" value="Unassembled WGS sequence"/>
</dbReference>
<evidence type="ECO:0000256" key="3">
    <source>
        <dbReference type="PROSITE-ProRule" id="PRU01091"/>
    </source>
</evidence>
<dbReference type="SMART" id="SM00448">
    <property type="entry name" value="REC"/>
    <property type="match status" value="1"/>
</dbReference>
<keyword evidence="7" id="KW-1185">Reference proteome</keyword>
<dbReference type="Gene3D" id="1.10.10.10">
    <property type="entry name" value="Winged helix-like DNA-binding domain superfamily/Winged helix DNA-binding domain"/>
    <property type="match status" value="1"/>
</dbReference>
<dbReference type="SUPFAM" id="SSF52172">
    <property type="entry name" value="CheY-like"/>
    <property type="match status" value="1"/>
</dbReference>
<dbReference type="AlphaFoldDB" id="A0A318TD40"/>
<accession>A0A318TD40</accession>
<evidence type="ECO:0000259" key="5">
    <source>
        <dbReference type="PROSITE" id="PS51755"/>
    </source>
</evidence>
<proteinExistence type="predicted"/>
<dbReference type="PROSITE" id="PS51755">
    <property type="entry name" value="OMPR_PHOB"/>
    <property type="match status" value="1"/>
</dbReference>
<gene>
    <name evidence="6" type="ORF">BJ122_10923</name>
</gene>
<dbReference type="SMART" id="SM00862">
    <property type="entry name" value="Trans_reg_C"/>
    <property type="match status" value="1"/>
</dbReference>
<evidence type="ECO:0000313" key="7">
    <source>
        <dbReference type="Proteomes" id="UP000248148"/>
    </source>
</evidence>
<feature type="DNA-binding region" description="OmpR/PhoB-type" evidence="3">
    <location>
        <begin position="129"/>
        <end position="228"/>
    </location>
</feature>
<name>A0A318TD40_9BRAD</name>
<dbReference type="Gene3D" id="3.40.50.2300">
    <property type="match status" value="1"/>
</dbReference>
<dbReference type="Gene3D" id="6.10.250.690">
    <property type="match status" value="1"/>
</dbReference>
<sequence length="233" mass="25847">MSAKPCALVVDDEPAILRFLKPALEANNYDVSSASTVIEAVKRIAADAPDIVLLDLGLADGDGKEVIRQVRAWSDVPIIVLSAREREIEKIDSLDLGADDYVNKPFNVGELMARMRAAMRHRLQRKSEPATLAVGGIEIDAVRRRVSRDGVELKLTPKEYELLAFLVRHAGRVVTHRQILAAVWGPAHTSDTQYLRVYIGQLRQKIEPRADEPQIILTEPGIGYRIGAPDELK</sequence>
<dbReference type="GO" id="GO:0032993">
    <property type="term" value="C:protein-DNA complex"/>
    <property type="evidence" value="ECO:0007669"/>
    <property type="project" value="TreeGrafter"/>
</dbReference>
<comment type="caution">
    <text evidence="6">The sequence shown here is derived from an EMBL/GenBank/DDBJ whole genome shotgun (WGS) entry which is preliminary data.</text>
</comment>
<feature type="domain" description="Response regulatory" evidence="4">
    <location>
        <begin position="6"/>
        <end position="119"/>
    </location>
</feature>
<dbReference type="EMBL" id="QJTI01000009">
    <property type="protein sequence ID" value="PYF02892.1"/>
    <property type="molecule type" value="Genomic_DNA"/>
</dbReference>
<feature type="domain" description="OmpR/PhoB-type" evidence="5">
    <location>
        <begin position="129"/>
        <end position="228"/>
    </location>
</feature>
<dbReference type="GO" id="GO:0000156">
    <property type="term" value="F:phosphorelay response regulator activity"/>
    <property type="evidence" value="ECO:0007669"/>
    <property type="project" value="TreeGrafter"/>
</dbReference>
<reference evidence="6 7" key="1">
    <citation type="submission" date="2018-06" db="EMBL/GenBank/DDBJ databases">
        <title>Genomic Encyclopedia of Archaeal and Bacterial Type Strains, Phase II (KMG-II): from individual species to whole genera.</title>
        <authorList>
            <person name="Goeker M."/>
        </authorList>
    </citation>
    <scope>NUCLEOTIDE SEQUENCE [LARGE SCALE GENOMIC DNA]</scope>
    <source>
        <strain evidence="6 7">JCM 11668</strain>
    </source>
</reference>
<dbReference type="PANTHER" id="PTHR48111">
    <property type="entry name" value="REGULATOR OF RPOS"/>
    <property type="match status" value="1"/>
</dbReference>
<evidence type="ECO:0000313" key="6">
    <source>
        <dbReference type="EMBL" id="PYF02892.1"/>
    </source>
</evidence>
<feature type="modified residue" description="4-aspartylphosphate" evidence="2">
    <location>
        <position position="55"/>
    </location>
</feature>
<dbReference type="GO" id="GO:0006355">
    <property type="term" value="P:regulation of DNA-templated transcription"/>
    <property type="evidence" value="ECO:0007669"/>
    <property type="project" value="InterPro"/>
</dbReference>